<evidence type="ECO:0000256" key="9">
    <source>
        <dbReference type="RuleBase" id="RU003811"/>
    </source>
</evidence>
<dbReference type="Gene3D" id="3.60.110.10">
    <property type="entry name" value="Carbon-nitrogen hydrolase"/>
    <property type="match status" value="1"/>
</dbReference>
<name>A0A3E3ECK0_9FIRM</name>
<keyword evidence="5 7" id="KW-0067">ATP-binding</keyword>
<evidence type="ECO:0000256" key="2">
    <source>
        <dbReference type="ARBA" id="ARBA00007145"/>
    </source>
</evidence>
<evidence type="ECO:0000256" key="6">
    <source>
        <dbReference type="ARBA" id="ARBA00023027"/>
    </source>
</evidence>
<dbReference type="GO" id="GO:0008795">
    <property type="term" value="F:NAD+ synthase activity"/>
    <property type="evidence" value="ECO:0007669"/>
    <property type="project" value="UniProtKB-UniRule"/>
</dbReference>
<dbReference type="Gene3D" id="3.40.50.620">
    <property type="entry name" value="HUPs"/>
    <property type="match status" value="1"/>
</dbReference>
<dbReference type="InterPro" id="IPR036526">
    <property type="entry name" value="C-N_Hydrolase_sf"/>
</dbReference>
<dbReference type="PROSITE" id="PS50263">
    <property type="entry name" value="CN_HYDROLASE"/>
    <property type="match status" value="1"/>
</dbReference>
<dbReference type="InterPro" id="IPR014729">
    <property type="entry name" value="Rossmann-like_a/b/a_fold"/>
</dbReference>
<dbReference type="GO" id="GO:0005737">
    <property type="term" value="C:cytoplasm"/>
    <property type="evidence" value="ECO:0007669"/>
    <property type="project" value="InterPro"/>
</dbReference>
<comment type="similarity">
    <text evidence="9">Belongs to the NAD synthetase family.</text>
</comment>
<feature type="binding site" evidence="7">
    <location>
        <position position="121"/>
    </location>
    <ligand>
        <name>L-glutamine</name>
        <dbReference type="ChEBI" id="CHEBI:58359"/>
    </ligand>
</feature>
<keyword evidence="6 7" id="KW-0520">NAD</keyword>
<feature type="binding site" evidence="7">
    <location>
        <begin position="468"/>
        <end position="471"/>
    </location>
    <ligand>
        <name>deamido-NAD(+)</name>
        <dbReference type="ChEBI" id="CHEBI:58437"/>
        <note>ligand shared between two neighboring subunits</note>
    </ligand>
</feature>
<dbReference type="InterPro" id="IPR003694">
    <property type="entry name" value="NAD_synthase"/>
</dbReference>
<dbReference type="HAMAP" id="MF_02090">
    <property type="entry name" value="NadE_glutamine_dep"/>
    <property type="match status" value="1"/>
</dbReference>
<feature type="binding site" evidence="7">
    <location>
        <position position="197"/>
    </location>
    <ligand>
        <name>L-glutamine</name>
        <dbReference type="ChEBI" id="CHEBI:58359"/>
    </ligand>
</feature>
<comment type="similarity">
    <text evidence="2 7 8">In the C-terminal section; belongs to the NAD synthetase family.</text>
</comment>
<comment type="caution">
    <text evidence="11">The sequence shown here is derived from an EMBL/GenBank/DDBJ whole genome shotgun (WGS) entry which is preliminary data.</text>
</comment>
<dbReference type="EC" id="6.3.5.1" evidence="7 8"/>
<feature type="binding site" evidence="7">
    <location>
        <position position="434"/>
    </location>
    <ligand>
        <name>deamido-NAD(+)</name>
        <dbReference type="ChEBI" id="CHEBI:58437"/>
        <note>ligand shared between two neighboring subunits</note>
    </ligand>
</feature>
<feature type="binding site" evidence="7">
    <location>
        <position position="203"/>
    </location>
    <ligand>
        <name>L-glutamine</name>
        <dbReference type="ChEBI" id="CHEBI:58359"/>
    </ligand>
</feature>
<dbReference type="Pfam" id="PF00795">
    <property type="entry name" value="CN_hydrolase"/>
    <property type="match status" value="1"/>
</dbReference>
<evidence type="ECO:0000256" key="7">
    <source>
        <dbReference type="HAMAP-Rule" id="MF_02090"/>
    </source>
</evidence>
<dbReference type="Proteomes" id="UP000261032">
    <property type="component" value="Unassembled WGS sequence"/>
</dbReference>
<dbReference type="NCBIfam" id="NF002730">
    <property type="entry name" value="PRK02628.1"/>
    <property type="match status" value="1"/>
</dbReference>
<feature type="active site" description="For glutaminase activity" evidence="7">
    <location>
        <position position="115"/>
    </location>
</feature>
<feature type="active site" description="Nucleophile; for glutaminase activity" evidence="7">
    <location>
        <position position="170"/>
    </location>
</feature>
<keyword evidence="4 7" id="KW-0547">Nucleotide-binding</keyword>
<evidence type="ECO:0000256" key="5">
    <source>
        <dbReference type="ARBA" id="ARBA00022840"/>
    </source>
</evidence>
<reference evidence="11 12" key="1">
    <citation type="submission" date="2018-08" db="EMBL/GenBank/DDBJ databases">
        <title>A genome reference for cultivated species of the human gut microbiota.</title>
        <authorList>
            <person name="Zou Y."/>
            <person name="Xue W."/>
            <person name="Luo G."/>
        </authorList>
    </citation>
    <scope>NUCLEOTIDE SEQUENCE [LARGE SCALE GENOMIC DNA]</scope>
    <source>
        <strain evidence="11 12">OM06-4</strain>
    </source>
</reference>
<comment type="catalytic activity">
    <reaction evidence="7 8">
        <text>deamido-NAD(+) + L-glutamine + ATP + H2O = L-glutamate + AMP + diphosphate + NAD(+) + H(+)</text>
        <dbReference type="Rhea" id="RHEA:24384"/>
        <dbReference type="ChEBI" id="CHEBI:15377"/>
        <dbReference type="ChEBI" id="CHEBI:15378"/>
        <dbReference type="ChEBI" id="CHEBI:29985"/>
        <dbReference type="ChEBI" id="CHEBI:30616"/>
        <dbReference type="ChEBI" id="CHEBI:33019"/>
        <dbReference type="ChEBI" id="CHEBI:57540"/>
        <dbReference type="ChEBI" id="CHEBI:58359"/>
        <dbReference type="ChEBI" id="CHEBI:58437"/>
        <dbReference type="ChEBI" id="CHEBI:456215"/>
        <dbReference type="EC" id="6.3.5.1"/>
    </reaction>
</comment>
<organism evidence="11 12">
    <name type="scientific">Thomasclavelia ramosa</name>
    <dbReference type="NCBI Taxonomy" id="1547"/>
    <lineage>
        <taxon>Bacteria</taxon>
        <taxon>Bacillati</taxon>
        <taxon>Bacillota</taxon>
        <taxon>Erysipelotrichia</taxon>
        <taxon>Erysipelotrichales</taxon>
        <taxon>Coprobacillaceae</taxon>
        <taxon>Thomasclavelia</taxon>
    </lineage>
</organism>
<evidence type="ECO:0000313" key="12">
    <source>
        <dbReference type="Proteomes" id="UP000261032"/>
    </source>
</evidence>
<evidence type="ECO:0000259" key="10">
    <source>
        <dbReference type="PROSITE" id="PS50263"/>
    </source>
</evidence>
<feature type="domain" description="CN hydrolase" evidence="10">
    <location>
        <begin position="6"/>
        <end position="268"/>
    </location>
</feature>
<dbReference type="GO" id="GO:0005524">
    <property type="term" value="F:ATP binding"/>
    <property type="evidence" value="ECO:0007669"/>
    <property type="project" value="UniProtKB-UniRule"/>
</dbReference>
<accession>A0A3E3ECK0</accession>
<comment type="function">
    <text evidence="7">Catalyzes the ATP-dependent amidation of deamido-NAD to form NAD. Uses L-glutamine as a nitrogen source.</text>
</comment>
<keyword evidence="3 7" id="KW-0436">Ligase</keyword>
<dbReference type="PANTHER" id="PTHR23090">
    <property type="entry name" value="NH 3 /GLUTAMINE-DEPENDENT NAD + SYNTHETASE"/>
    <property type="match status" value="1"/>
</dbReference>
<evidence type="ECO:0000256" key="1">
    <source>
        <dbReference type="ARBA" id="ARBA00005188"/>
    </source>
</evidence>
<dbReference type="SUPFAM" id="SSF56317">
    <property type="entry name" value="Carbon-nitrogen hydrolase"/>
    <property type="match status" value="1"/>
</dbReference>
<dbReference type="Gene3D" id="1.10.10.1140">
    <property type="entry name" value="Glutamine-dependent NAD+ synthetase, C-terminal domain"/>
    <property type="match status" value="1"/>
</dbReference>
<evidence type="ECO:0000256" key="4">
    <source>
        <dbReference type="ARBA" id="ARBA00022741"/>
    </source>
</evidence>
<dbReference type="CDD" id="cd00553">
    <property type="entry name" value="NAD_synthase"/>
    <property type="match status" value="1"/>
</dbReference>
<feature type="binding site" evidence="7">
    <location>
        <begin position="348"/>
        <end position="355"/>
    </location>
    <ligand>
        <name>ATP</name>
        <dbReference type="ChEBI" id="CHEBI:30616"/>
    </ligand>
</feature>
<feature type="binding site" evidence="7">
    <location>
        <position position="458"/>
    </location>
    <ligand>
        <name>ATP</name>
        <dbReference type="ChEBI" id="CHEBI:30616"/>
    </ligand>
</feature>
<evidence type="ECO:0000256" key="8">
    <source>
        <dbReference type="PIRNR" id="PIRNR006630"/>
    </source>
</evidence>
<feature type="binding site" evidence="7">
    <location>
        <position position="595"/>
    </location>
    <ligand>
        <name>deamido-NAD(+)</name>
        <dbReference type="ChEBI" id="CHEBI:58437"/>
        <note>ligand shared between two neighboring subunits</note>
    </ligand>
</feature>
<dbReference type="AlphaFoldDB" id="A0A3E3ECK0"/>
<dbReference type="GO" id="GO:0003952">
    <property type="term" value="F:NAD+ synthase (glutamine-hydrolyzing) activity"/>
    <property type="evidence" value="ECO:0007669"/>
    <property type="project" value="UniProtKB-UniRule"/>
</dbReference>
<feature type="active site" description="Proton acceptor; for glutaminase activity" evidence="7">
    <location>
        <position position="46"/>
    </location>
</feature>
<dbReference type="InterPro" id="IPR014445">
    <property type="entry name" value="Gln-dep_NAD_synthase"/>
</dbReference>
<sequence length="634" mass="72026">MKDGYIRVAAGSFETSIANVKNNSENICNLINEAYHNDARVLVLPELCLTGYTCEDLFNQDRLLNEAKQQLQTIITATNNKDLITIVGLPYQHLNSLYNVAAVIHQGALLALVPKTHIPNYQEFYEARRFEQAPKENTLTNFNGQKIPFGTHYVFASTTNSDFKFGVEICEDLWLPDAPSTKLALNGANLILNPSASNEITTKNDYRRLLVSSQSARLVCGYVYCNAGNGESTTDVVFSGHHIISENGTMIKESRGFDSELIYGDFDLKKLSSERRKMTTFKSYHNYETIYFDSTNIDLNTTYYYDPHPFVPSNRDLRAKRCKEVFDIQTRGLMQRLKATGIKKVVIGISGGLDSTLALLVCTMAFKKLNYDTKDIIAITMPCFGTTSRTKNNALGLMEELAVTSIEVDITESVRIQFRDIEQDENIHDVTYENVQARTRTEILMNKANQVGGLVIGTGDLSEVALGWSTYNGDHMSMYAVNVSVPKTLVRYLVDYVASLYHGEKLETILKDILDTPVSPELLPQENDQIVQKTEDIVGPYELHDFFIYHMVRFGDEPRKLYRKTKLAFKDKYDKKTIKKWLTKFYWRFFSQQFKRSCIPDGPKVGSVSLSPRGDWRMPSDANVSNWIDEIEKI</sequence>
<dbReference type="PANTHER" id="PTHR23090:SF9">
    <property type="entry name" value="GLUTAMINE-DEPENDENT NAD(+) SYNTHETASE"/>
    <property type="match status" value="1"/>
</dbReference>
<evidence type="ECO:0000313" key="11">
    <source>
        <dbReference type="EMBL" id="RGD85015.1"/>
    </source>
</evidence>
<dbReference type="PIRSF" id="PIRSF006630">
    <property type="entry name" value="NADS_GAT"/>
    <property type="match status" value="1"/>
</dbReference>
<dbReference type="InterPro" id="IPR022310">
    <property type="entry name" value="NAD/GMP_synthase"/>
</dbReference>
<gene>
    <name evidence="7" type="primary">nadE</name>
    <name evidence="11" type="ORF">DXB93_09500</name>
</gene>
<dbReference type="Pfam" id="PF02540">
    <property type="entry name" value="NAD_synthase"/>
    <property type="match status" value="1"/>
</dbReference>
<evidence type="ECO:0000256" key="3">
    <source>
        <dbReference type="ARBA" id="ARBA00022598"/>
    </source>
</evidence>
<dbReference type="InterPro" id="IPR041856">
    <property type="entry name" value="NAD+_synth_C"/>
</dbReference>
<comment type="pathway">
    <text evidence="1 7 8">Cofactor biosynthesis; NAD(+) biosynthesis; NAD(+) from deamido-NAD(+) (L-Gln route): step 1/1.</text>
</comment>
<protein>
    <recommendedName>
        <fullName evidence="7 8">Glutamine-dependent NAD(+) synthetase</fullName>
        <ecNumber evidence="7 8">6.3.5.1</ecNumber>
    </recommendedName>
    <alternativeName>
        <fullName evidence="7 8">NAD(+) synthase [glutamine-hydrolyzing]</fullName>
    </alternativeName>
</protein>
<dbReference type="RefSeq" id="WP_117581458.1">
    <property type="nucleotide sequence ID" value="NZ_QUSL01000013.1"/>
</dbReference>
<dbReference type="GO" id="GO:0009435">
    <property type="term" value="P:NAD+ biosynthetic process"/>
    <property type="evidence" value="ECO:0007669"/>
    <property type="project" value="UniProtKB-UniRule"/>
</dbReference>
<dbReference type="NCBIfam" id="TIGR00552">
    <property type="entry name" value="nadE"/>
    <property type="match status" value="1"/>
</dbReference>
<dbReference type="InterPro" id="IPR003010">
    <property type="entry name" value="C-N_Hydrolase"/>
</dbReference>
<dbReference type="CDD" id="cd07570">
    <property type="entry name" value="GAT_Gln-NAD-synth"/>
    <property type="match status" value="1"/>
</dbReference>
<dbReference type="UniPathway" id="UPA00253">
    <property type="reaction ID" value="UER00334"/>
</dbReference>
<proteinExistence type="inferred from homology"/>
<dbReference type="EMBL" id="QUSL01000013">
    <property type="protein sequence ID" value="RGD85015.1"/>
    <property type="molecule type" value="Genomic_DNA"/>
</dbReference>
<dbReference type="SUPFAM" id="SSF52402">
    <property type="entry name" value="Adenine nucleotide alpha hydrolases-like"/>
    <property type="match status" value="1"/>
</dbReference>
<dbReference type="GO" id="GO:0004359">
    <property type="term" value="F:glutaminase activity"/>
    <property type="evidence" value="ECO:0007669"/>
    <property type="project" value="InterPro"/>
</dbReference>
<feature type="binding site" evidence="7">
    <location>
        <position position="463"/>
    </location>
    <ligand>
        <name>deamido-NAD(+)</name>
        <dbReference type="ChEBI" id="CHEBI:58437"/>
        <note>ligand shared between two neighboring subunits</note>
    </ligand>
</feature>